<keyword evidence="3" id="KW-0238">DNA-binding</keyword>
<dbReference type="PROSITE" id="PS51898">
    <property type="entry name" value="TYR_RECOMBINASE"/>
    <property type="match status" value="1"/>
</dbReference>
<dbReference type="PANTHER" id="PTHR30629">
    <property type="entry name" value="PROPHAGE INTEGRASE"/>
    <property type="match status" value="1"/>
</dbReference>
<evidence type="ECO:0000256" key="1">
    <source>
        <dbReference type="ARBA" id="ARBA00008857"/>
    </source>
</evidence>
<feature type="domain" description="Tyr recombinase" evidence="5">
    <location>
        <begin position="215"/>
        <end position="399"/>
    </location>
</feature>
<evidence type="ECO:0000256" key="2">
    <source>
        <dbReference type="ARBA" id="ARBA00022908"/>
    </source>
</evidence>
<dbReference type="InterPro" id="IPR050808">
    <property type="entry name" value="Phage_Integrase"/>
</dbReference>
<proteinExistence type="inferred from homology"/>
<name>A0ABW7J1F8_9VIBR</name>
<keyword evidence="2" id="KW-0229">DNA integration</keyword>
<organism evidence="6 7">
    <name type="scientific">Vibrio rumoiensis</name>
    <dbReference type="NCBI Taxonomy" id="76258"/>
    <lineage>
        <taxon>Bacteria</taxon>
        <taxon>Pseudomonadati</taxon>
        <taxon>Pseudomonadota</taxon>
        <taxon>Gammaproteobacteria</taxon>
        <taxon>Vibrionales</taxon>
        <taxon>Vibrionaceae</taxon>
        <taxon>Vibrio</taxon>
    </lineage>
</organism>
<gene>
    <name evidence="6" type="ORF">ACGRQ9_17495</name>
</gene>
<dbReference type="RefSeq" id="WP_394608757.1">
    <property type="nucleotide sequence ID" value="NZ_JBIHSN010000003.1"/>
</dbReference>
<reference evidence="6 7" key="1">
    <citation type="submission" date="2024-10" db="EMBL/GenBank/DDBJ databases">
        <authorList>
            <person name="Yibar A."/>
            <person name="Saticioglu I.B."/>
            <person name="Duman M."/>
            <person name="Ajmi N."/>
            <person name="Gurler F."/>
            <person name="Ay H."/>
            <person name="Onuk E."/>
            <person name="Guler S."/>
            <person name="Romalde J.L."/>
        </authorList>
    </citation>
    <scope>NUCLEOTIDE SEQUENCE [LARGE SCALE GENOMIC DNA]</scope>
    <source>
        <strain evidence="6 7">14-MA-B</strain>
    </source>
</reference>
<dbReference type="CDD" id="cd00801">
    <property type="entry name" value="INT_P4_C"/>
    <property type="match status" value="1"/>
</dbReference>
<evidence type="ECO:0000313" key="7">
    <source>
        <dbReference type="Proteomes" id="UP001607151"/>
    </source>
</evidence>
<sequence length="409" mass="47674">MTTIRMNQNVFFNSTVTVRMSEAQIRKHINDRRVSELKDERSSLYLRFNAARTGGTWWLRMYDKGAESKIRIGRYPTTQAKDVLKLASAATVKIKEGEAVECHRFDTVDQLIDWHVKRECSKKLSSRERLNNLKSMAERHLIGMFHCLPLMQLDHDKIDDVLIKPMFADGYSVAYVRAMFNVLKTACRTALKLKYITVNPLADVQFKHFFHENYSLTKAQLKGCRLNADQLPDVLCSAKCAEWPARMLVLMMLGHGSRIGETRGAKWSDISFVMKRWTIPKHETKNGEEMVYPLSDWMIEHLRSYQAWQVESGYCGEYLFPISVKSNNPVYASLASQWVRLISKGKWSAHDLRKRARSIWQDIGVDYIVCESLLNHARGNLDQVYIHTHMEIQKKEAINVYHEWLKKHW</sequence>
<evidence type="ECO:0000259" key="5">
    <source>
        <dbReference type="PROSITE" id="PS51898"/>
    </source>
</evidence>
<dbReference type="Gene3D" id="3.30.160.390">
    <property type="entry name" value="Integrase, DNA-binding domain"/>
    <property type="match status" value="1"/>
</dbReference>
<accession>A0ABW7J1F8</accession>
<dbReference type="Proteomes" id="UP001607151">
    <property type="component" value="Unassembled WGS sequence"/>
</dbReference>
<protein>
    <submittedName>
        <fullName evidence="6">Tyrosine-type recombinase/integrase</fullName>
    </submittedName>
</protein>
<dbReference type="Gene3D" id="1.10.150.130">
    <property type="match status" value="1"/>
</dbReference>
<dbReference type="SUPFAM" id="SSF56349">
    <property type="entry name" value="DNA breaking-rejoining enzymes"/>
    <property type="match status" value="1"/>
</dbReference>
<dbReference type="InterPro" id="IPR010998">
    <property type="entry name" value="Integrase_recombinase_N"/>
</dbReference>
<comment type="similarity">
    <text evidence="1">Belongs to the 'phage' integrase family.</text>
</comment>
<dbReference type="InterPro" id="IPR011010">
    <property type="entry name" value="DNA_brk_join_enz"/>
</dbReference>
<dbReference type="InterPro" id="IPR013762">
    <property type="entry name" value="Integrase-like_cat_sf"/>
</dbReference>
<dbReference type="InterPro" id="IPR002104">
    <property type="entry name" value="Integrase_catalytic"/>
</dbReference>
<comment type="caution">
    <text evidence="6">The sequence shown here is derived from an EMBL/GenBank/DDBJ whole genome shotgun (WGS) entry which is preliminary data.</text>
</comment>
<dbReference type="EMBL" id="JBIHSN010000003">
    <property type="protein sequence ID" value="MFH0267243.1"/>
    <property type="molecule type" value="Genomic_DNA"/>
</dbReference>
<dbReference type="Gene3D" id="1.10.443.10">
    <property type="entry name" value="Intergrase catalytic core"/>
    <property type="match status" value="1"/>
</dbReference>
<evidence type="ECO:0000313" key="6">
    <source>
        <dbReference type="EMBL" id="MFH0267243.1"/>
    </source>
</evidence>
<keyword evidence="4" id="KW-0233">DNA recombination</keyword>
<dbReference type="InterPro" id="IPR038488">
    <property type="entry name" value="Integrase_DNA-bd_sf"/>
</dbReference>
<evidence type="ECO:0000256" key="3">
    <source>
        <dbReference type="ARBA" id="ARBA00023125"/>
    </source>
</evidence>
<dbReference type="PANTHER" id="PTHR30629:SF6">
    <property type="entry name" value="PROPHAGE INTEGRASE INTA-RELATED"/>
    <property type="match status" value="1"/>
</dbReference>
<keyword evidence="7" id="KW-1185">Reference proteome</keyword>
<dbReference type="Pfam" id="PF00589">
    <property type="entry name" value="Phage_integrase"/>
    <property type="match status" value="1"/>
</dbReference>
<evidence type="ECO:0000256" key="4">
    <source>
        <dbReference type="ARBA" id="ARBA00023172"/>
    </source>
</evidence>